<keyword evidence="2" id="KW-1185">Reference proteome</keyword>
<reference evidence="1" key="1">
    <citation type="submission" date="2022-07" db="EMBL/GenBank/DDBJ databases">
        <title>Genome Sequence of Phlebia brevispora.</title>
        <authorList>
            <person name="Buettner E."/>
        </authorList>
    </citation>
    <scope>NUCLEOTIDE SEQUENCE</scope>
    <source>
        <strain evidence="1">MPL23</strain>
    </source>
</reference>
<evidence type="ECO:0000313" key="2">
    <source>
        <dbReference type="Proteomes" id="UP001148662"/>
    </source>
</evidence>
<protein>
    <submittedName>
        <fullName evidence="1">Uncharacterized protein</fullName>
    </submittedName>
</protein>
<gene>
    <name evidence="1" type="ORF">NM688_g6028</name>
</gene>
<dbReference type="EMBL" id="JANHOG010001182">
    <property type="protein sequence ID" value="KAJ3541898.1"/>
    <property type="molecule type" value="Genomic_DNA"/>
</dbReference>
<proteinExistence type="predicted"/>
<name>A0ACC1SL68_9APHY</name>
<dbReference type="Proteomes" id="UP001148662">
    <property type="component" value="Unassembled WGS sequence"/>
</dbReference>
<accession>A0ACC1SL68</accession>
<evidence type="ECO:0000313" key="1">
    <source>
        <dbReference type="EMBL" id="KAJ3541898.1"/>
    </source>
</evidence>
<sequence>MSYEDPPPSPSPEPPKSPYNFDAAKWEQQGIVESGGAEPYVSVVDEDFYDDPNIDLDAEYLEDESPYPEVRSAVANTDDPDMPAGTLRAWFLGLLWAVVIPGAPYVCPTYPCERVAEADVVIKAGRPIADISARSLVHTSIAPKTNIRLVAEPRTVLDKGARLGDDNGRCRGNLCLRDRHYCCTEGLFQPKLQLWISVYGSDVHAAYRILYRRHREAVSSVTAFHEYDPLFRDITNGIILTFVDTVWPSNLVYCALFNTLHAQWYVGIGKRGGISRERFFVYAFTAATVWYFVPGYLFTALSFFSWVCWIKPRNVVVNQLFGYQSGLGMSLITFDWSQIAFIGSPLATPWWAEGNVAFGFVFFFWFITPLLYYTNVWDSQYLPMLSRHAYDNTGQPYNVTRVLTNSQMDMEKYRNYSPLFLPTAFVMSYALSFASVTATMVHVFLYYRKQIVIQARRSLAEQPDIHARLMSHYPQVPEWWYMCIFVSMFIFGIISIEIYPTQMPVWAFILALCVAFVYVIPIGIIQAVTNQQIGLNVITELIVGYALPGKPLAMMLFKTWGYITMSQALTFTSDMKLGHYMKIPPRTMFWGQVVATVIAGLVQLAVQTWMFANIPDMCDPHQKDLFRCASTEVFYTASVIWGVVGPKLLFSPGQVYGFLRFFFLGGAIAPIIPWFITKRYPNSYFRYVNIPVIVNGTGWIPPASALNYVPWAIVGFITQHVVRRRHFGWWAKYNYVLSGALDAGTAIGTILVFFCLQYPMDGRIGEYTIQRWWGNTVWNNTADFNSSSLKTLPKPDGSTTFGPPSW</sequence>
<organism evidence="1 2">
    <name type="scientific">Phlebia brevispora</name>
    <dbReference type="NCBI Taxonomy" id="194682"/>
    <lineage>
        <taxon>Eukaryota</taxon>
        <taxon>Fungi</taxon>
        <taxon>Dikarya</taxon>
        <taxon>Basidiomycota</taxon>
        <taxon>Agaricomycotina</taxon>
        <taxon>Agaricomycetes</taxon>
        <taxon>Polyporales</taxon>
        <taxon>Meruliaceae</taxon>
        <taxon>Phlebia</taxon>
    </lineage>
</organism>
<comment type="caution">
    <text evidence="1">The sequence shown here is derived from an EMBL/GenBank/DDBJ whole genome shotgun (WGS) entry which is preliminary data.</text>
</comment>